<dbReference type="AlphaFoldDB" id="A0A645H091"/>
<keyword evidence="1" id="KW-1133">Transmembrane helix</keyword>
<proteinExistence type="predicted"/>
<sequence>MVVLWASAMYLALRKQIHWIATLPAVFMTGVSITYILVAPEGFKLSSSIAYPVGIIAAIGALAVFLMVAKKKVENADAKNEISA</sequence>
<evidence type="ECO:0008006" key="3">
    <source>
        <dbReference type="Google" id="ProtNLM"/>
    </source>
</evidence>
<feature type="transmembrane region" description="Helical" evidence="1">
    <location>
        <begin position="49"/>
        <end position="69"/>
    </location>
</feature>
<protein>
    <recommendedName>
        <fullName evidence="3">Carbon starvation protein A</fullName>
    </recommendedName>
</protein>
<feature type="transmembrane region" description="Helical" evidence="1">
    <location>
        <begin position="17"/>
        <end position="37"/>
    </location>
</feature>
<gene>
    <name evidence="2" type="ORF">SDC9_179186</name>
</gene>
<dbReference type="EMBL" id="VSSQ01083361">
    <property type="protein sequence ID" value="MPN31712.1"/>
    <property type="molecule type" value="Genomic_DNA"/>
</dbReference>
<keyword evidence="1" id="KW-0812">Transmembrane</keyword>
<evidence type="ECO:0000256" key="1">
    <source>
        <dbReference type="SAM" id="Phobius"/>
    </source>
</evidence>
<reference evidence="2" key="1">
    <citation type="submission" date="2019-08" db="EMBL/GenBank/DDBJ databases">
        <authorList>
            <person name="Kucharzyk K."/>
            <person name="Murdoch R.W."/>
            <person name="Higgins S."/>
            <person name="Loffler F."/>
        </authorList>
    </citation>
    <scope>NUCLEOTIDE SEQUENCE</scope>
</reference>
<comment type="caution">
    <text evidence="2">The sequence shown here is derived from an EMBL/GenBank/DDBJ whole genome shotgun (WGS) entry which is preliminary data.</text>
</comment>
<evidence type="ECO:0000313" key="2">
    <source>
        <dbReference type="EMBL" id="MPN31712.1"/>
    </source>
</evidence>
<accession>A0A645H091</accession>
<keyword evidence="1" id="KW-0472">Membrane</keyword>
<name>A0A645H091_9ZZZZ</name>
<organism evidence="2">
    <name type="scientific">bioreactor metagenome</name>
    <dbReference type="NCBI Taxonomy" id="1076179"/>
    <lineage>
        <taxon>unclassified sequences</taxon>
        <taxon>metagenomes</taxon>
        <taxon>ecological metagenomes</taxon>
    </lineage>
</organism>